<sequence length="131" mass="14792">MAPMSYRTRKRKQSKPSKSYSSSSYSSSTIGSDQISNLPESILEHILLYLPVDDAISLSSVSKTLLRAWNSLPALDFHFDVANIADEYNLQQVVNSIDESLSTLKESKAIIQSFILNINLEKERDDEGRRH</sequence>
<dbReference type="Gene3D" id="1.20.1280.50">
    <property type="match status" value="1"/>
</dbReference>
<comment type="caution">
    <text evidence="3">The sequence shown here is derived from an EMBL/GenBank/DDBJ whole genome shotgun (WGS) entry which is preliminary data.</text>
</comment>
<dbReference type="SUPFAM" id="SSF81383">
    <property type="entry name" value="F-box domain"/>
    <property type="match status" value="1"/>
</dbReference>
<dbReference type="InterPro" id="IPR036047">
    <property type="entry name" value="F-box-like_dom_sf"/>
</dbReference>
<feature type="compositionally biased region" description="Low complexity" evidence="1">
    <location>
        <begin position="16"/>
        <end position="28"/>
    </location>
</feature>
<feature type="region of interest" description="Disordered" evidence="1">
    <location>
        <begin position="1"/>
        <end position="33"/>
    </location>
</feature>
<dbReference type="PROSITE" id="PS50181">
    <property type="entry name" value="FBOX"/>
    <property type="match status" value="1"/>
</dbReference>
<dbReference type="InterPro" id="IPR001810">
    <property type="entry name" value="F-box_dom"/>
</dbReference>
<dbReference type="Pfam" id="PF00646">
    <property type="entry name" value="F-box"/>
    <property type="match status" value="1"/>
</dbReference>
<proteinExistence type="predicted"/>
<dbReference type="AlphaFoldDB" id="A0A834XGC2"/>
<feature type="domain" description="F-box" evidence="2">
    <location>
        <begin position="32"/>
        <end position="82"/>
    </location>
</feature>
<dbReference type="EMBL" id="JAAIUW010000001">
    <property type="protein sequence ID" value="KAF7843426.1"/>
    <property type="molecule type" value="Genomic_DNA"/>
</dbReference>
<organism evidence="3 4">
    <name type="scientific">Senna tora</name>
    <dbReference type="NCBI Taxonomy" id="362788"/>
    <lineage>
        <taxon>Eukaryota</taxon>
        <taxon>Viridiplantae</taxon>
        <taxon>Streptophyta</taxon>
        <taxon>Embryophyta</taxon>
        <taxon>Tracheophyta</taxon>
        <taxon>Spermatophyta</taxon>
        <taxon>Magnoliopsida</taxon>
        <taxon>eudicotyledons</taxon>
        <taxon>Gunneridae</taxon>
        <taxon>Pentapetalae</taxon>
        <taxon>rosids</taxon>
        <taxon>fabids</taxon>
        <taxon>Fabales</taxon>
        <taxon>Fabaceae</taxon>
        <taxon>Caesalpinioideae</taxon>
        <taxon>Cassia clade</taxon>
        <taxon>Senna</taxon>
    </lineage>
</organism>
<evidence type="ECO:0000313" key="3">
    <source>
        <dbReference type="EMBL" id="KAF7843426.1"/>
    </source>
</evidence>
<dbReference type="Proteomes" id="UP000634136">
    <property type="component" value="Unassembled WGS sequence"/>
</dbReference>
<evidence type="ECO:0000313" key="4">
    <source>
        <dbReference type="Proteomes" id="UP000634136"/>
    </source>
</evidence>
<dbReference type="SMART" id="SM00256">
    <property type="entry name" value="FBOX"/>
    <property type="match status" value="1"/>
</dbReference>
<protein>
    <submittedName>
        <fullName evidence="3">F-box/LRR-repeat protein</fullName>
    </submittedName>
</protein>
<keyword evidence="4" id="KW-1185">Reference proteome</keyword>
<accession>A0A834XGC2</accession>
<evidence type="ECO:0000256" key="1">
    <source>
        <dbReference type="SAM" id="MobiDB-lite"/>
    </source>
</evidence>
<name>A0A834XGC2_9FABA</name>
<dbReference type="OrthoDB" id="1434110at2759"/>
<reference evidence="3" key="1">
    <citation type="submission" date="2020-09" db="EMBL/GenBank/DDBJ databases">
        <title>Genome-Enabled Discovery of Anthraquinone Biosynthesis in Senna tora.</title>
        <authorList>
            <person name="Kang S.-H."/>
            <person name="Pandey R.P."/>
            <person name="Lee C.-M."/>
            <person name="Sim J.-S."/>
            <person name="Jeong J.-T."/>
            <person name="Choi B.-S."/>
            <person name="Jung M."/>
            <person name="Ginzburg D."/>
            <person name="Zhao K."/>
            <person name="Won S.Y."/>
            <person name="Oh T.-J."/>
            <person name="Yu Y."/>
            <person name="Kim N.-H."/>
            <person name="Lee O.R."/>
            <person name="Lee T.-H."/>
            <person name="Bashyal P."/>
            <person name="Kim T.-S."/>
            <person name="Lee W.-H."/>
            <person name="Kawkins C."/>
            <person name="Kim C.-K."/>
            <person name="Kim J.S."/>
            <person name="Ahn B.O."/>
            <person name="Rhee S.Y."/>
            <person name="Sohng J.K."/>
        </authorList>
    </citation>
    <scope>NUCLEOTIDE SEQUENCE</scope>
    <source>
        <tissue evidence="3">Leaf</tissue>
    </source>
</reference>
<gene>
    <name evidence="3" type="ORF">G2W53_000331</name>
</gene>
<evidence type="ECO:0000259" key="2">
    <source>
        <dbReference type="PROSITE" id="PS50181"/>
    </source>
</evidence>